<proteinExistence type="inferred from homology"/>
<keyword evidence="3" id="KW-1133">Transmembrane helix</keyword>
<keyword evidence="3" id="KW-0812">Transmembrane</keyword>
<dbReference type="Proteomes" id="UP001218188">
    <property type="component" value="Unassembled WGS sequence"/>
</dbReference>
<name>A0AAD6SKE7_9AGAR</name>
<accession>A0AAD6SKE7</accession>
<dbReference type="InterPro" id="IPR020846">
    <property type="entry name" value="MFS_dom"/>
</dbReference>
<dbReference type="AlphaFoldDB" id="A0AAD6SKE7"/>
<comment type="subcellular location">
    <subcellularLocation>
        <location evidence="1">Membrane</location>
        <topology evidence="1">Multi-pass membrane protein</topology>
    </subcellularLocation>
</comment>
<feature type="transmembrane region" description="Helical" evidence="3">
    <location>
        <begin position="413"/>
        <end position="438"/>
    </location>
</feature>
<feature type="transmembrane region" description="Helical" evidence="3">
    <location>
        <begin position="150"/>
        <end position="173"/>
    </location>
</feature>
<evidence type="ECO:0000256" key="3">
    <source>
        <dbReference type="SAM" id="Phobius"/>
    </source>
</evidence>
<feature type="transmembrane region" description="Helical" evidence="3">
    <location>
        <begin position="325"/>
        <end position="343"/>
    </location>
</feature>
<evidence type="ECO:0000313" key="5">
    <source>
        <dbReference type="EMBL" id="KAJ7029566.1"/>
    </source>
</evidence>
<dbReference type="PANTHER" id="PTHR11360:SF177">
    <property type="entry name" value="RIBOFLAVIN TRANSPORTER MCH5"/>
    <property type="match status" value="1"/>
</dbReference>
<dbReference type="InterPro" id="IPR036259">
    <property type="entry name" value="MFS_trans_sf"/>
</dbReference>
<dbReference type="InterPro" id="IPR050327">
    <property type="entry name" value="Proton-linked_MCT"/>
</dbReference>
<keyword evidence="6" id="KW-1185">Reference proteome</keyword>
<feature type="transmembrane region" description="Helical" evidence="3">
    <location>
        <begin position="217"/>
        <end position="238"/>
    </location>
</feature>
<organism evidence="5 6">
    <name type="scientific">Mycena alexandri</name>
    <dbReference type="NCBI Taxonomy" id="1745969"/>
    <lineage>
        <taxon>Eukaryota</taxon>
        <taxon>Fungi</taxon>
        <taxon>Dikarya</taxon>
        <taxon>Basidiomycota</taxon>
        <taxon>Agaricomycotina</taxon>
        <taxon>Agaricomycetes</taxon>
        <taxon>Agaricomycetidae</taxon>
        <taxon>Agaricales</taxon>
        <taxon>Marasmiineae</taxon>
        <taxon>Mycenaceae</taxon>
        <taxon>Mycena</taxon>
    </lineage>
</organism>
<protein>
    <submittedName>
        <fullName evidence="5">Major facilitator superfamily domain-containing protein</fullName>
    </submittedName>
</protein>
<feature type="transmembrane region" description="Helical" evidence="3">
    <location>
        <begin position="185"/>
        <end position="205"/>
    </location>
</feature>
<feature type="transmembrane region" description="Helical" evidence="3">
    <location>
        <begin position="349"/>
        <end position="373"/>
    </location>
</feature>
<feature type="transmembrane region" description="Helical" evidence="3">
    <location>
        <begin position="40"/>
        <end position="63"/>
    </location>
</feature>
<feature type="domain" description="Major facilitator superfamily (MFS) profile" evidence="4">
    <location>
        <begin position="260"/>
        <end position="446"/>
    </location>
</feature>
<dbReference type="CDD" id="cd17352">
    <property type="entry name" value="MFS_MCT_SLC16"/>
    <property type="match status" value="1"/>
</dbReference>
<comment type="caution">
    <text evidence="5">The sequence shown here is derived from an EMBL/GenBank/DDBJ whole genome shotgun (WGS) entry which is preliminary data.</text>
</comment>
<feature type="transmembrane region" description="Helical" evidence="3">
    <location>
        <begin position="385"/>
        <end position="407"/>
    </location>
</feature>
<dbReference type="SUPFAM" id="SSF103473">
    <property type="entry name" value="MFS general substrate transporter"/>
    <property type="match status" value="1"/>
</dbReference>
<dbReference type="InterPro" id="IPR011701">
    <property type="entry name" value="MFS"/>
</dbReference>
<evidence type="ECO:0000313" key="6">
    <source>
        <dbReference type="Proteomes" id="UP001218188"/>
    </source>
</evidence>
<comment type="similarity">
    <text evidence="2">Belongs to the major facilitator superfamily. Monocarboxylate porter (TC 2.A.1.13) family.</text>
</comment>
<evidence type="ECO:0000259" key="4">
    <source>
        <dbReference type="PROSITE" id="PS50850"/>
    </source>
</evidence>
<dbReference type="Gene3D" id="1.20.1250.20">
    <property type="entry name" value="MFS general substrate transporter like domains"/>
    <property type="match status" value="2"/>
</dbReference>
<feature type="transmembrane region" description="Helical" evidence="3">
    <location>
        <begin position="125"/>
        <end position="144"/>
    </location>
</feature>
<feature type="transmembrane region" description="Helical" evidence="3">
    <location>
        <begin position="295"/>
        <end position="313"/>
    </location>
</feature>
<dbReference type="PANTHER" id="PTHR11360">
    <property type="entry name" value="MONOCARBOXYLATE TRANSPORTER"/>
    <property type="match status" value="1"/>
</dbReference>
<keyword evidence="3" id="KW-0472">Membrane</keyword>
<evidence type="ECO:0000256" key="1">
    <source>
        <dbReference type="ARBA" id="ARBA00004141"/>
    </source>
</evidence>
<reference evidence="5" key="1">
    <citation type="submission" date="2023-03" db="EMBL/GenBank/DDBJ databases">
        <title>Massive genome expansion in bonnet fungi (Mycena s.s.) driven by repeated elements and novel gene families across ecological guilds.</title>
        <authorList>
            <consortium name="Lawrence Berkeley National Laboratory"/>
            <person name="Harder C.B."/>
            <person name="Miyauchi S."/>
            <person name="Viragh M."/>
            <person name="Kuo A."/>
            <person name="Thoen E."/>
            <person name="Andreopoulos B."/>
            <person name="Lu D."/>
            <person name="Skrede I."/>
            <person name="Drula E."/>
            <person name="Henrissat B."/>
            <person name="Morin E."/>
            <person name="Kohler A."/>
            <person name="Barry K."/>
            <person name="LaButti K."/>
            <person name="Morin E."/>
            <person name="Salamov A."/>
            <person name="Lipzen A."/>
            <person name="Mereny Z."/>
            <person name="Hegedus B."/>
            <person name="Baldrian P."/>
            <person name="Stursova M."/>
            <person name="Weitz H."/>
            <person name="Taylor A."/>
            <person name="Grigoriev I.V."/>
            <person name="Nagy L.G."/>
            <person name="Martin F."/>
            <person name="Kauserud H."/>
        </authorList>
    </citation>
    <scope>NUCLEOTIDE SEQUENCE</scope>
    <source>
        <strain evidence="5">CBHHK200</strain>
    </source>
</reference>
<dbReference type="GO" id="GO:0022857">
    <property type="term" value="F:transmembrane transporter activity"/>
    <property type="evidence" value="ECO:0007669"/>
    <property type="project" value="InterPro"/>
</dbReference>
<dbReference type="PROSITE" id="PS50850">
    <property type="entry name" value="MFS"/>
    <property type="match status" value="1"/>
</dbReference>
<dbReference type="GO" id="GO:0016020">
    <property type="term" value="C:membrane"/>
    <property type="evidence" value="ECO:0007669"/>
    <property type="project" value="UniProtKB-SubCell"/>
</dbReference>
<evidence type="ECO:0000256" key="2">
    <source>
        <dbReference type="ARBA" id="ARBA00006727"/>
    </source>
</evidence>
<sequence>MIEAPLYMDKVANSPMDNASAEKIEEVQDDEDFPEGGKGWIVLASTVAGFFATFGYVNSWGVFQAYYQQKLLHHSTPSQISWIGSVQVRNFPAHTYVAIRRTPPSQHAMIFIFALFVGRLFDIGYYRVPFAAGGALILLATFLVPQCTEYWQFLLCQGFCIGIGSGLMFCTMITVVTHWFQKRRGFALGVTSCGGAIGATVQPIILRQLIDRVGFPWAVRTLGFILLFFLAIPNLCIARRLPPVKAPGGLLGLHVFRNAAFSIFCVATLISLLGLFTMSTYISSSALTFGISPGFVFYLVAIVNFSAGVGRVISGLLGDRYGPMNIMTIMTALAGVATIAWPFCRTIPTITIISILYGAFSGAWIALIGSVVGQMGGMEDIGHRIGVVNFFAGIGTICGPPISGLFLDTSLGYIAVGYFAGCSLLVASSLVFVSRWVLGPGFWRRY</sequence>
<dbReference type="Pfam" id="PF07690">
    <property type="entry name" value="MFS_1"/>
    <property type="match status" value="1"/>
</dbReference>
<dbReference type="EMBL" id="JARJCM010000100">
    <property type="protein sequence ID" value="KAJ7029566.1"/>
    <property type="molecule type" value="Genomic_DNA"/>
</dbReference>
<gene>
    <name evidence="5" type="ORF">C8F04DRAFT_39509</name>
</gene>
<feature type="transmembrane region" description="Helical" evidence="3">
    <location>
        <begin position="259"/>
        <end position="283"/>
    </location>
</feature>